<dbReference type="Proteomes" id="UP000199759">
    <property type="component" value="Unassembled WGS sequence"/>
</dbReference>
<accession>A0A1G9NZL8</accession>
<name>A0A1G9NZL8_9PROT</name>
<gene>
    <name evidence="2" type="ORF">SAMN04488568_10357</name>
</gene>
<evidence type="ECO:0000313" key="2">
    <source>
        <dbReference type="EMBL" id="SDL92072.1"/>
    </source>
</evidence>
<sequence>MSGVTRLTILGSGSSGGVPRANGDWGLCDPANPKNRRRRCSALIEHAADLAALEAGQAVTRLVIDTSPDFREQMLGASVPRLDAVLITHDHADQTHGLDDLRSFALLQRQRMPVWMDAATAKTLTTRFGYAFKAPPGSPYPAILDQCDMPAFGTELVIDGPGGPVGVIPFDQEHGSIRSVGFRIGELAYSADINGLPEDSAAVLDNVGCWVVDALRHEPHPTHFNVDGALHEIERVGARTGVLTNLHITLDYDALGARLPQGVSCGHDGLQILAVKDEIRLSAG</sequence>
<dbReference type="SUPFAM" id="SSF56281">
    <property type="entry name" value="Metallo-hydrolase/oxidoreductase"/>
    <property type="match status" value="1"/>
</dbReference>
<evidence type="ECO:0000259" key="1">
    <source>
        <dbReference type="Pfam" id="PF12706"/>
    </source>
</evidence>
<dbReference type="CDD" id="cd16279">
    <property type="entry name" value="metallo-hydrolase-like_MBL-fold"/>
    <property type="match status" value="1"/>
</dbReference>
<dbReference type="Gene3D" id="3.60.15.10">
    <property type="entry name" value="Ribonuclease Z/Hydroxyacylglutathione hydrolase-like"/>
    <property type="match status" value="1"/>
</dbReference>
<dbReference type="STRING" id="144026.SAMN04488568_10357"/>
<organism evidence="2 3">
    <name type="scientific">Maricaulis salignorans</name>
    <dbReference type="NCBI Taxonomy" id="144026"/>
    <lineage>
        <taxon>Bacteria</taxon>
        <taxon>Pseudomonadati</taxon>
        <taxon>Pseudomonadota</taxon>
        <taxon>Alphaproteobacteria</taxon>
        <taxon>Maricaulales</taxon>
        <taxon>Maricaulaceae</taxon>
        <taxon>Maricaulis</taxon>
    </lineage>
</organism>
<protein>
    <submittedName>
        <fullName evidence="2">Phosphoribosyl 1,2-cyclic phosphate phosphodiesterase</fullName>
    </submittedName>
</protein>
<proteinExistence type="predicted"/>
<evidence type="ECO:0000313" key="3">
    <source>
        <dbReference type="Proteomes" id="UP000199759"/>
    </source>
</evidence>
<dbReference type="InterPro" id="IPR001279">
    <property type="entry name" value="Metallo-B-lactamas"/>
</dbReference>
<reference evidence="2 3" key="1">
    <citation type="submission" date="2016-10" db="EMBL/GenBank/DDBJ databases">
        <authorList>
            <person name="de Groot N.N."/>
        </authorList>
    </citation>
    <scope>NUCLEOTIDE SEQUENCE [LARGE SCALE GENOMIC DNA]</scope>
    <source>
        <strain evidence="2 3">DSM 16077</strain>
    </source>
</reference>
<dbReference type="Pfam" id="PF12706">
    <property type="entry name" value="Lactamase_B_2"/>
    <property type="match status" value="1"/>
</dbReference>
<dbReference type="AlphaFoldDB" id="A0A1G9NZL8"/>
<dbReference type="OrthoDB" id="9781189at2"/>
<dbReference type="PANTHER" id="PTHR42663">
    <property type="entry name" value="HYDROLASE C777.06C-RELATED-RELATED"/>
    <property type="match status" value="1"/>
</dbReference>
<feature type="domain" description="Metallo-beta-lactamase" evidence="1">
    <location>
        <begin position="60"/>
        <end position="244"/>
    </location>
</feature>
<dbReference type="InterPro" id="IPR036866">
    <property type="entry name" value="RibonucZ/Hydroxyglut_hydro"/>
</dbReference>
<keyword evidence="3" id="KW-1185">Reference proteome</keyword>
<dbReference type="PANTHER" id="PTHR42663:SF6">
    <property type="entry name" value="HYDROLASE C777.06C-RELATED"/>
    <property type="match status" value="1"/>
</dbReference>
<dbReference type="EMBL" id="FNHG01000003">
    <property type="protein sequence ID" value="SDL92072.1"/>
    <property type="molecule type" value="Genomic_DNA"/>
</dbReference>
<dbReference type="RefSeq" id="WP_091767122.1">
    <property type="nucleotide sequence ID" value="NZ_FNHG01000003.1"/>
</dbReference>